<proteinExistence type="predicted"/>
<organism evidence="1 2">
    <name type="scientific">Paroceanicella profunda</name>
    <dbReference type="NCBI Taxonomy" id="2579971"/>
    <lineage>
        <taxon>Bacteria</taxon>
        <taxon>Pseudomonadati</taxon>
        <taxon>Pseudomonadota</taxon>
        <taxon>Alphaproteobacteria</taxon>
        <taxon>Rhodobacterales</taxon>
        <taxon>Paracoccaceae</taxon>
        <taxon>Paroceanicella</taxon>
    </lineage>
</organism>
<evidence type="ECO:0000313" key="1">
    <source>
        <dbReference type="EMBL" id="QDL91318.1"/>
    </source>
</evidence>
<reference evidence="1 2" key="1">
    <citation type="submission" date="2019-06" db="EMBL/GenBank/DDBJ databases">
        <title>Genome sequence of Rhodobacteraceae bacterium D4M1.</title>
        <authorList>
            <person name="Cao J."/>
        </authorList>
    </citation>
    <scope>NUCLEOTIDE SEQUENCE [LARGE SCALE GENOMIC DNA]</scope>
    <source>
        <strain evidence="1 2">D4M1</strain>
    </source>
</reference>
<evidence type="ECO:0008006" key="3">
    <source>
        <dbReference type="Google" id="ProtNLM"/>
    </source>
</evidence>
<dbReference type="Proteomes" id="UP000305888">
    <property type="component" value="Chromosome"/>
</dbReference>
<protein>
    <recommendedName>
        <fullName evidence="3">VOC domain-containing protein</fullName>
    </recommendedName>
</protein>
<keyword evidence="2" id="KW-1185">Reference proteome</keyword>
<accession>A0A5B8FGV1</accession>
<dbReference type="SUPFAM" id="SSF54593">
    <property type="entry name" value="Glyoxalase/Bleomycin resistance protein/Dihydroxybiphenyl dioxygenase"/>
    <property type="match status" value="1"/>
</dbReference>
<sequence length="129" mass="13460">MPTGLRAMPMISATDVEASAGALVRAFGFEPAGFWRDAGGTATFGILRLGLVTLGLRRVEAVTPAPGWAAYVYVDDVEAIADLGRAGALAVSGPQDRPYGTREVEVTDRDGNVICFARDLRPGPDGPGL</sequence>
<dbReference type="KEGG" id="ppru:FDP22_05675"/>
<name>A0A5B8FGV1_9RHOB</name>
<dbReference type="OrthoDB" id="9806868at2"/>
<evidence type="ECO:0000313" key="2">
    <source>
        <dbReference type="Proteomes" id="UP000305888"/>
    </source>
</evidence>
<gene>
    <name evidence="1" type="ORF">FDP22_05675</name>
</gene>
<dbReference type="Gene3D" id="3.10.180.10">
    <property type="entry name" value="2,3-Dihydroxybiphenyl 1,2-Dioxygenase, domain 1"/>
    <property type="match status" value="1"/>
</dbReference>
<dbReference type="AlphaFoldDB" id="A0A5B8FGV1"/>
<dbReference type="InterPro" id="IPR029068">
    <property type="entry name" value="Glyas_Bleomycin-R_OHBP_Dase"/>
</dbReference>
<dbReference type="RefSeq" id="WP_138575716.1">
    <property type="nucleotide sequence ID" value="NZ_CP040818.1"/>
</dbReference>
<dbReference type="EMBL" id="CP040818">
    <property type="protein sequence ID" value="QDL91318.1"/>
    <property type="molecule type" value="Genomic_DNA"/>
</dbReference>